<dbReference type="Proteomes" id="UP000664832">
    <property type="component" value="Unassembled WGS sequence"/>
</dbReference>
<evidence type="ECO:0000313" key="6">
    <source>
        <dbReference type="Proteomes" id="UP000664832"/>
    </source>
</evidence>
<evidence type="ECO:0000256" key="1">
    <source>
        <dbReference type="SAM" id="Phobius"/>
    </source>
</evidence>
<feature type="signal peptide" evidence="2">
    <location>
        <begin position="1"/>
        <end position="25"/>
    </location>
</feature>
<dbReference type="Pfam" id="PF11797">
    <property type="entry name" value="WxLIP_HBD"/>
    <property type="match status" value="1"/>
</dbReference>
<feature type="chain" id="PRO_5045719606" evidence="2">
    <location>
        <begin position="26"/>
        <end position="360"/>
    </location>
</feature>
<keyword evidence="1" id="KW-0472">Membrane</keyword>
<keyword evidence="6" id="KW-1185">Reference proteome</keyword>
<reference evidence="5 6" key="1">
    <citation type="submission" date="2021-03" db="EMBL/GenBank/DDBJ databases">
        <title>Enterococcal diversity collection.</title>
        <authorList>
            <person name="Gilmore M.S."/>
            <person name="Schwartzman J."/>
            <person name="Van Tyne D."/>
            <person name="Martin M."/>
            <person name="Earl A.M."/>
            <person name="Manson A.L."/>
            <person name="Straub T."/>
            <person name="Salamzade R."/>
            <person name="Saavedra J."/>
            <person name="Lebreton F."/>
            <person name="Prichula J."/>
            <person name="Schaufler K."/>
            <person name="Gaca A."/>
            <person name="Sgardioli B."/>
            <person name="Wagenaar J."/>
            <person name="Strong T."/>
        </authorList>
    </citation>
    <scope>NUCLEOTIDE SEQUENCE [LARGE SCALE GENOMIC DNA]</scope>
    <source>
        <strain evidence="5 6">MSG2901</strain>
    </source>
</reference>
<dbReference type="Pfam" id="PF06030">
    <property type="entry name" value="WxLIP_PGBD"/>
    <property type="match status" value="1"/>
</dbReference>
<dbReference type="EMBL" id="JAFLWI010000006">
    <property type="protein sequence ID" value="MBO0481693.1"/>
    <property type="molecule type" value="Genomic_DNA"/>
</dbReference>
<evidence type="ECO:0000259" key="3">
    <source>
        <dbReference type="Pfam" id="PF06030"/>
    </source>
</evidence>
<feature type="domain" description="WxL Interacting Protein host binding" evidence="4">
    <location>
        <begin position="162"/>
        <end position="316"/>
    </location>
</feature>
<evidence type="ECO:0000256" key="2">
    <source>
        <dbReference type="SAM" id="SignalP"/>
    </source>
</evidence>
<feature type="transmembrane region" description="Helical" evidence="1">
    <location>
        <begin position="329"/>
        <end position="350"/>
    </location>
</feature>
<dbReference type="InterPro" id="IPR021759">
    <property type="entry name" value="WxLIP_HBD"/>
</dbReference>
<name>A0ABS3I0U5_9ENTE</name>
<keyword evidence="1" id="KW-1133">Transmembrane helix</keyword>
<dbReference type="InterPro" id="IPR010317">
    <property type="entry name" value="WxLIP_PGBD"/>
</dbReference>
<feature type="domain" description="WxL Interacting Protein peptidoglycan binding" evidence="3">
    <location>
        <begin position="31"/>
        <end position="150"/>
    </location>
</feature>
<sequence>MKRKQLIFTIALVILSVFSSSKTVAASEFNFAVTPITPENQIDKEKTYFDLQLGPGEKEELKVDLRNDTDKDVTIDVSLNSATTNSNVVVEYGKNEIEKDSSLAFNLEEYVDYPETVTLKPHSNQTVTFQVTMPNESFDGVLAGGITFKEVQTEDQPKEKDEQGLSIKNEYSYVVALLIRQNLNDVAPHLILHEVKPGQINARNVILANIQNDQKTYINQVSIQTEITKKGRSEVLYHEEKEALQIAPNSNFSFPTSLGGAALEPGEYHLKMTVFGNENESGKFTREKENTTVNYSNYWEFEKDFTIAGDVAKKLNAKDVTIKKDNTKLYILIGIIFLLLMLLLILWLIWRKKKHEEEQT</sequence>
<keyword evidence="2" id="KW-0732">Signal</keyword>
<proteinExistence type="predicted"/>
<gene>
    <name evidence="5" type="ORF">JZO71_05055</name>
</gene>
<accession>A0ABS3I0U5</accession>
<comment type="caution">
    <text evidence="5">The sequence shown here is derived from an EMBL/GenBank/DDBJ whole genome shotgun (WGS) entry which is preliminary data.</text>
</comment>
<protein>
    <submittedName>
        <fullName evidence="5">DUF916 and DUF3324 domain-containing protein</fullName>
    </submittedName>
</protein>
<evidence type="ECO:0000313" key="5">
    <source>
        <dbReference type="EMBL" id="MBO0481693.1"/>
    </source>
</evidence>
<keyword evidence="1" id="KW-0812">Transmembrane</keyword>
<dbReference type="RefSeq" id="WP_206898485.1">
    <property type="nucleotide sequence ID" value="NZ_JAFLWI010000006.1"/>
</dbReference>
<evidence type="ECO:0000259" key="4">
    <source>
        <dbReference type="Pfam" id="PF11797"/>
    </source>
</evidence>
<organism evidence="5 6">
    <name type="scientific">Candidatus Enterococcus courvalinii</name>
    <dbReference type="NCBI Taxonomy" id="2815329"/>
    <lineage>
        <taxon>Bacteria</taxon>
        <taxon>Bacillati</taxon>
        <taxon>Bacillota</taxon>
        <taxon>Bacilli</taxon>
        <taxon>Lactobacillales</taxon>
        <taxon>Enterococcaceae</taxon>
        <taxon>Enterococcus</taxon>
    </lineage>
</organism>